<keyword evidence="3" id="KW-0805">Transcription regulation</keyword>
<dbReference type="Proteomes" id="UP000198752">
    <property type="component" value="Unassembled WGS sequence"/>
</dbReference>
<dbReference type="Gene3D" id="3.40.50.2300">
    <property type="match status" value="1"/>
</dbReference>
<dbReference type="GO" id="GO:0032993">
    <property type="term" value="C:protein-DNA complex"/>
    <property type="evidence" value="ECO:0007669"/>
    <property type="project" value="TreeGrafter"/>
</dbReference>
<keyword evidence="9" id="KW-1185">Reference proteome</keyword>
<dbReference type="SMART" id="SM00448">
    <property type="entry name" value="REC"/>
    <property type="match status" value="1"/>
</dbReference>
<dbReference type="GO" id="GO:0000156">
    <property type="term" value="F:phosphorelay response regulator activity"/>
    <property type="evidence" value="ECO:0007669"/>
    <property type="project" value="TreeGrafter"/>
</dbReference>
<dbReference type="Pfam" id="PF00072">
    <property type="entry name" value="Response_reg"/>
    <property type="match status" value="1"/>
</dbReference>
<feature type="modified residue" description="4-aspartylphosphate" evidence="6">
    <location>
        <position position="53"/>
    </location>
</feature>
<keyword evidence="5" id="KW-0804">Transcription</keyword>
<evidence type="ECO:0000259" key="7">
    <source>
        <dbReference type="PROSITE" id="PS50110"/>
    </source>
</evidence>
<dbReference type="EMBL" id="FOOY01000025">
    <property type="protein sequence ID" value="SFG85244.1"/>
    <property type="molecule type" value="Genomic_DNA"/>
</dbReference>
<dbReference type="GO" id="GO:0000976">
    <property type="term" value="F:transcription cis-regulatory region binding"/>
    <property type="evidence" value="ECO:0007669"/>
    <property type="project" value="TreeGrafter"/>
</dbReference>
<dbReference type="PROSITE" id="PS50110">
    <property type="entry name" value="RESPONSE_REGULATORY"/>
    <property type="match status" value="1"/>
</dbReference>
<dbReference type="InterPro" id="IPR039420">
    <property type="entry name" value="WalR-like"/>
</dbReference>
<dbReference type="PANTHER" id="PTHR48111:SF69">
    <property type="entry name" value="RESPONSE REGULATOR RECEIVER"/>
    <property type="match status" value="1"/>
</dbReference>
<evidence type="ECO:0000313" key="8">
    <source>
        <dbReference type="EMBL" id="SFG85244.1"/>
    </source>
</evidence>
<protein>
    <submittedName>
        <fullName evidence="8">Response regulator receiver domain-containing protein</fullName>
    </submittedName>
</protein>
<dbReference type="SUPFAM" id="SSF46894">
    <property type="entry name" value="C-terminal effector domain of the bipartite response regulators"/>
    <property type="match status" value="1"/>
</dbReference>
<evidence type="ECO:0000256" key="6">
    <source>
        <dbReference type="PROSITE-ProRule" id="PRU00169"/>
    </source>
</evidence>
<dbReference type="SUPFAM" id="SSF52172">
    <property type="entry name" value="CheY-like"/>
    <property type="match status" value="1"/>
</dbReference>
<evidence type="ECO:0000256" key="5">
    <source>
        <dbReference type="ARBA" id="ARBA00023163"/>
    </source>
</evidence>
<dbReference type="PANTHER" id="PTHR48111">
    <property type="entry name" value="REGULATOR OF RPOS"/>
    <property type="match status" value="1"/>
</dbReference>
<organism evidence="8 9">
    <name type="scientific">Sporolactobacillus nakayamae</name>
    <dbReference type="NCBI Taxonomy" id="269670"/>
    <lineage>
        <taxon>Bacteria</taxon>
        <taxon>Bacillati</taxon>
        <taxon>Bacillota</taxon>
        <taxon>Bacilli</taxon>
        <taxon>Bacillales</taxon>
        <taxon>Sporolactobacillaceae</taxon>
        <taxon>Sporolactobacillus</taxon>
    </lineage>
</organism>
<feature type="domain" description="Response regulatory" evidence="7">
    <location>
        <begin position="2"/>
        <end position="116"/>
    </location>
</feature>
<keyword evidence="4" id="KW-0238">DNA-binding</keyword>
<dbReference type="STRING" id="269670.SAMN02982927_02985"/>
<evidence type="ECO:0000313" key="9">
    <source>
        <dbReference type="Proteomes" id="UP000198752"/>
    </source>
</evidence>
<reference evidence="9" key="1">
    <citation type="submission" date="2016-10" db="EMBL/GenBank/DDBJ databases">
        <authorList>
            <person name="Varghese N."/>
            <person name="Submissions S."/>
        </authorList>
    </citation>
    <scope>NUCLEOTIDE SEQUENCE [LARGE SCALE GENOMIC DNA]</scope>
    <source>
        <strain evidence="9">ATCC 700379</strain>
    </source>
</reference>
<name>A0A1I2V7B5_9BACL</name>
<keyword evidence="1 6" id="KW-0597">Phosphoprotein</keyword>
<proteinExistence type="predicted"/>
<dbReference type="InterPro" id="IPR001789">
    <property type="entry name" value="Sig_transdc_resp-reg_receiver"/>
</dbReference>
<dbReference type="GO" id="GO:0006355">
    <property type="term" value="P:regulation of DNA-templated transcription"/>
    <property type="evidence" value="ECO:0007669"/>
    <property type="project" value="InterPro"/>
</dbReference>
<evidence type="ECO:0000256" key="4">
    <source>
        <dbReference type="ARBA" id="ARBA00023125"/>
    </source>
</evidence>
<dbReference type="Gene3D" id="1.10.10.10">
    <property type="entry name" value="Winged helix-like DNA-binding domain superfamily/Winged helix DNA-binding domain"/>
    <property type="match status" value="1"/>
</dbReference>
<dbReference type="AlphaFoldDB" id="A0A1I2V7B5"/>
<sequence length="209" mass="24129">MNAFVVDDEELACNQLRKMLQETGKFQSIQSFTDPEQALDAAKRARPDVAFLDIEMPELNGIELAEALQAADERIEIVFTTAYDEFAIKAFELNAIDYLLKPMLKPRLEKAVERLFKKQESAQTGEPLIETEFGIECFDSLNFYKMENGVKTYIPVKWRTSRARELYAYLLKEHEHFVSKETLIDLLWPGVDAVKGTTQLYTTVYQIRN</sequence>
<evidence type="ECO:0000256" key="3">
    <source>
        <dbReference type="ARBA" id="ARBA00023015"/>
    </source>
</evidence>
<evidence type="ECO:0000256" key="1">
    <source>
        <dbReference type="ARBA" id="ARBA00022553"/>
    </source>
</evidence>
<keyword evidence="2" id="KW-0902">Two-component regulatory system</keyword>
<dbReference type="InterPro" id="IPR011006">
    <property type="entry name" value="CheY-like_superfamily"/>
</dbReference>
<dbReference type="InterPro" id="IPR016032">
    <property type="entry name" value="Sig_transdc_resp-reg_C-effctor"/>
</dbReference>
<accession>A0A1I2V7B5</accession>
<evidence type="ECO:0000256" key="2">
    <source>
        <dbReference type="ARBA" id="ARBA00023012"/>
    </source>
</evidence>
<dbReference type="InterPro" id="IPR036388">
    <property type="entry name" value="WH-like_DNA-bd_sf"/>
</dbReference>
<gene>
    <name evidence="8" type="ORF">SAMN02982927_02985</name>
</gene>
<dbReference type="GO" id="GO:0005829">
    <property type="term" value="C:cytosol"/>
    <property type="evidence" value="ECO:0007669"/>
    <property type="project" value="TreeGrafter"/>
</dbReference>